<reference evidence="4" key="2">
    <citation type="journal article" date="2011" name="Proc. Natl. Acad. Sci. U.S.A.">
        <title>Obligate biotrophy features unraveled by the genomic analysis of rust fungi.</title>
        <authorList>
            <person name="Duplessis S."/>
            <person name="Cuomo C.A."/>
            <person name="Lin Y.-C."/>
            <person name="Aerts A."/>
            <person name="Tisserant E."/>
            <person name="Veneault-Fourrey C."/>
            <person name="Joly D.L."/>
            <person name="Hacquard S."/>
            <person name="Amselem J."/>
            <person name="Cantarel B.L."/>
            <person name="Chiu R."/>
            <person name="Coutinho P.M."/>
            <person name="Feau N."/>
            <person name="Field M."/>
            <person name="Frey P."/>
            <person name="Gelhaye E."/>
            <person name="Goldberg J."/>
            <person name="Grabherr M.G."/>
            <person name="Kodira C.D."/>
            <person name="Kohler A."/>
            <person name="Kuees U."/>
            <person name="Lindquist E.A."/>
            <person name="Lucas S.M."/>
            <person name="Mago R."/>
            <person name="Mauceli E."/>
            <person name="Morin E."/>
            <person name="Murat C."/>
            <person name="Pangilinan J.L."/>
            <person name="Park R."/>
            <person name="Pearson M."/>
            <person name="Quesneville H."/>
            <person name="Rouhier N."/>
            <person name="Sakthikumar S."/>
            <person name="Salamov A.A."/>
            <person name="Schmutz J."/>
            <person name="Selles B."/>
            <person name="Shapiro H."/>
            <person name="Tanguay P."/>
            <person name="Tuskan G.A."/>
            <person name="Henrissat B."/>
            <person name="Van de Peer Y."/>
            <person name="Rouze P."/>
            <person name="Ellis J.G."/>
            <person name="Dodds P.N."/>
            <person name="Schein J.E."/>
            <person name="Zhong S."/>
            <person name="Hamelin R.C."/>
            <person name="Grigoriev I.V."/>
            <person name="Szabo L.J."/>
            <person name="Martin F."/>
        </authorList>
    </citation>
    <scope>NUCLEOTIDE SEQUENCE [LARGE SCALE GENOMIC DNA]</scope>
    <source>
        <strain evidence="4">CRL 75-36-700-3 / race SCCL</strain>
    </source>
</reference>
<reference key="1">
    <citation type="submission" date="2007-01" db="EMBL/GenBank/DDBJ databases">
        <title>The Genome Sequence of Puccinia graminis f. sp. tritici Strain CRL 75-36-700-3.</title>
        <authorList>
            <consortium name="The Broad Institute Genome Sequencing Platform"/>
            <person name="Birren B."/>
            <person name="Lander E."/>
            <person name="Galagan J."/>
            <person name="Nusbaum C."/>
            <person name="Devon K."/>
            <person name="Cuomo C."/>
            <person name="Jaffe D."/>
            <person name="Butler J."/>
            <person name="Alvarez P."/>
            <person name="Gnerre S."/>
            <person name="Grabherr M."/>
            <person name="Mauceli E."/>
            <person name="Brockman W."/>
            <person name="Young S."/>
            <person name="LaButti K."/>
            <person name="Sykes S."/>
            <person name="DeCaprio D."/>
            <person name="Crawford M."/>
            <person name="Koehrsen M."/>
            <person name="Engels R."/>
            <person name="Montgomery P."/>
            <person name="Pearson M."/>
            <person name="Howarth C."/>
            <person name="Larson L."/>
            <person name="White J."/>
            <person name="Zeng Q."/>
            <person name="Kodira C."/>
            <person name="Yandava C."/>
            <person name="Alvarado L."/>
            <person name="O'Leary S."/>
            <person name="Szabo L."/>
            <person name="Dean R."/>
            <person name="Schein J."/>
        </authorList>
    </citation>
    <scope>NUCLEOTIDE SEQUENCE</scope>
    <source>
        <strain>CRL 75-36-700-3</strain>
    </source>
</reference>
<dbReference type="STRING" id="418459.E3KIC2"/>
<dbReference type="RefSeq" id="XP_003328466.2">
    <property type="nucleotide sequence ID" value="XM_003328418.2"/>
</dbReference>
<evidence type="ECO:0000259" key="2">
    <source>
        <dbReference type="Pfam" id="PF14303"/>
    </source>
</evidence>
<dbReference type="AlphaFoldDB" id="E3KIC2"/>
<proteinExistence type="predicted"/>
<feature type="compositionally biased region" description="Polar residues" evidence="1">
    <location>
        <begin position="472"/>
        <end position="493"/>
    </location>
</feature>
<protein>
    <recommendedName>
        <fullName evidence="2">No apical meristem-associated C-terminal domain-containing protein</fullName>
    </recommendedName>
</protein>
<dbReference type="PANTHER" id="PTHR45023:SF4">
    <property type="entry name" value="GLYCINE-RICH PROTEIN-RELATED"/>
    <property type="match status" value="1"/>
</dbReference>
<organism evidence="3 4">
    <name type="scientific">Puccinia graminis f. sp. tritici (strain CRL 75-36-700-3 / race SCCL)</name>
    <name type="common">Black stem rust fungus</name>
    <dbReference type="NCBI Taxonomy" id="418459"/>
    <lineage>
        <taxon>Eukaryota</taxon>
        <taxon>Fungi</taxon>
        <taxon>Dikarya</taxon>
        <taxon>Basidiomycota</taxon>
        <taxon>Pucciniomycotina</taxon>
        <taxon>Pucciniomycetes</taxon>
        <taxon>Pucciniales</taxon>
        <taxon>Pucciniaceae</taxon>
        <taxon>Puccinia</taxon>
    </lineage>
</organism>
<keyword evidence="4" id="KW-1185">Reference proteome</keyword>
<evidence type="ECO:0000313" key="3">
    <source>
        <dbReference type="EMBL" id="EFP84047.2"/>
    </source>
</evidence>
<dbReference type="EMBL" id="DS178288">
    <property type="protein sequence ID" value="EFP84047.2"/>
    <property type="molecule type" value="Genomic_DNA"/>
</dbReference>
<dbReference type="VEuPathDB" id="FungiDB:PGTG_09760"/>
<feature type="region of interest" description="Disordered" evidence="1">
    <location>
        <begin position="322"/>
        <end position="348"/>
    </location>
</feature>
<feature type="region of interest" description="Disordered" evidence="1">
    <location>
        <begin position="461"/>
        <end position="524"/>
    </location>
</feature>
<feature type="region of interest" description="Disordered" evidence="1">
    <location>
        <begin position="38"/>
        <end position="58"/>
    </location>
</feature>
<dbReference type="InParanoid" id="E3KIC2"/>
<evidence type="ECO:0000313" key="4">
    <source>
        <dbReference type="Proteomes" id="UP000008783"/>
    </source>
</evidence>
<dbReference type="InterPro" id="IPR029466">
    <property type="entry name" value="NAM-associated_C"/>
</dbReference>
<dbReference type="Pfam" id="PF14303">
    <property type="entry name" value="NAM-associated"/>
    <property type="match status" value="1"/>
</dbReference>
<feature type="compositionally biased region" description="Low complexity" evidence="1">
    <location>
        <begin position="335"/>
        <end position="348"/>
    </location>
</feature>
<name>E3KIC2_PUCGT</name>
<dbReference type="Proteomes" id="UP000008783">
    <property type="component" value="Unassembled WGS sequence"/>
</dbReference>
<evidence type="ECO:0000256" key="1">
    <source>
        <dbReference type="SAM" id="MobiDB-lite"/>
    </source>
</evidence>
<sequence>MEKAGYRWIQSLVLGTKRVGRQAGTRLMRLGKLSLDSKPPKRVGCGTRSHRLGSSAGMKVTDKKIKNSQRMLVDWKMSPLSLTTRSPAGSLDLRGYVQRVSRRAGSSGPVTGLPPDINIWEDTVHIDESLYNSPASDGPVIVNVVFAQLSSLENPYRWLFPPRAKEFSRRFQPHREYNHNNPHPFDTRFTRNDAKQRGPNWLPQDNEQLAKIWLKISEDIVRSTGQKKDKYWKRVAEDYNNYTTGVVRDGSHCMHHWGHIQKATLKFSGIYHKLEKTRPSGSVLTDLLPDTKKAFYEQEGKQFTFEQAWMVLKEHPKWNNLSQSRAVPDTNLPVSTPTPSTPATPIASQTSTAVVEGRSENSWTRPPGVHTTKQTMREDHYNTKKIKVMLDRSSNYRNRTLAMKETNKIRQIAAKAEANTANMEIMARKIEDLPDDISKQFLKLQKESILLDMQEQLKQRQKLAAQKEKESQQPTSTANQPEQSTSTANQPENFSLAPESEPGTSDSLHDLCDEEIDPILDSLT</sequence>
<gene>
    <name evidence="3" type="ORF">PGTG_09760</name>
</gene>
<dbReference type="PANTHER" id="PTHR45023">
    <property type="match status" value="1"/>
</dbReference>
<dbReference type="KEGG" id="pgr:PGTG_09760"/>
<dbReference type="OrthoDB" id="76487at2759"/>
<accession>E3KIC2</accession>
<dbReference type="GeneID" id="10545143"/>
<dbReference type="HOGENOM" id="CLU_519845_0_0_1"/>
<feature type="domain" description="No apical meristem-associated C-terminal" evidence="2">
    <location>
        <begin position="301"/>
        <end position="449"/>
    </location>
</feature>